<feature type="domain" description="CAAX prenyl protease 2/Lysostaphin resistance protein A-like" evidence="2">
    <location>
        <begin position="102"/>
        <end position="214"/>
    </location>
</feature>
<accession>A0ABP4TJK2</accession>
<feature type="transmembrane region" description="Helical" evidence="1">
    <location>
        <begin position="180"/>
        <end position="197"/>
    </location>
</feature>
<feature type="transmembrane region" description="Helical" evidence="1">
    <location>
        <begin position="95"/>
        <end position="115"/>
    </location>
</feature>
<comment type="caution">
    <text evidence="3">The sequence shown here is derived from an EMBL/GenBank/DDBJ whole genome shotgun (WGS) entry which is preliminary data.</text>
</comment>
<gene>
    <name evidence="3" type="ORF">GCM10009745_37720</name>
</gene>
<feature type="transmembrane region" description="Helical" evidence="1">
    <location>
        <begin position="67"/>
        <end position="89"/>
    </location>
</feature>
<proteinExistence type="predicted"/>
<evidence type="ECO:0000256" key="1">
    <source>
        <dbReference type="SAM" id="Phobius"/>
    </source>
</evidence>
<keyword evidence="1" id="KW-1133">Transmembrane helix</keyword>
<evidence type="ECO:0000313" key="4">
    <source>
        <dbReference type="Proteomes" id="UP001500280"/>
    </source>
</evidence>
<sequence>MNVWWRAAFGAAAMGFALGCSITVSEAVHNRYVPAVVCAVVAVLLIRPFRRRQELGLRNAARGLLNGLVVTGGSAAVVLGAGTLAGWITWGRFELHRVLLFLLTNTIIALLLEALPEELSLRGHTWSALRSRYRGLLAAVGTTALFLLVPGISSAVQLILGTIFEQNTQALSFAPPGEDIASYLFLLTIFGFTLIAARVATGSLWASVATHLTFLTVNRLTIDGAKRDSGWSASLVSQDVLLLVPAYLVLAALVYYVQFLISRPELSLASSLPQRDK</sequence>
<keyword evidence="4" id="KW-1185">Reference proteome</keyword>
<dbReference type="InterPro" id="IPR003675">
    <property type="entry name" value="Rce1/LyrA-like_dom"/>
</dbReference>
<keyword evidence="1" id="KW-0472">Membrane</keyword>
<feature type="transmembrane region" description="Helical" evidence="1">
    <location>
        <begin position="29"/>
        <end position="46"/>
    </location>
</feature>
<evidence type="ECO:0000259" key="2">
    <source>
        <dbReference type="Pfam" id="PF02517"/>
    </source>
</evidence>
<feature type="transmembrane region" description="Helical" evidence="1">
    <location>
        <begin position="136"/>
        <end position="160"/>
    </location>
</feature>
<reference evidence="4" key="1">
    <citation type="journal article" date="2019" name="Int. J. Syst. Evol. Microbiol.">
        <title>The Global Catalogue of Microorganisms (GCM) 10K type strain sequencing project: providing services to taxonomists for standard genome sequencing and annotation.</title>
        <authorList>
            <consortium name="The Broad Institute Genomics Platform"/>
            <consortium name="The Broad Institute Genome Sequencing Center for Infectious Disease"/>
            <person name="Wu L."/>
            <person name="Ma J."/>
        </authorList>
    </citation>
    <scope>NUCLEOTIDE SEQUENCE [LARGE SCALE GENOMIC DNA]</scope>
    <source>
        <strain evidence="4">JCM 14307</strain>
    </source>
</reference>
<name>A0ABP4TJK2_9ACTN</name>
<dbReference type="Pfam" id="PF02517">
    <property type="entry name" value="Rce1-like"/>
    <property type="match status" value="1"/>
</dbReference>
<keyword evidence="1" id="KW-0812">Transmembrane</keyword>
<dbReference type="EMBL" id="BAAANF010000013">
    <property type="protein sequence ID" value="GAA1689212.1"/>
    <property type="molecule type" value="Genomic_DNA"/>
</dbReference>
<protein>
    <recommendedName>
        <fullName evidence="2">CAAX prenyl protease 2/Lysostaphin resistance protein A-like domain-containing protein</fullName>
    </recommendedName>
</protein>
<evidence type="ECO:0000313" key="3">
    <source>
        <dbReference type="EMBL" id="GAA1689212.1"/>
    </source>
</evidence>
<organism evidence="3 4">
    <name type="scientific">Kribbella yunnanensis</name>
    <dbReference type="NCBI Taxonomy" id="190194"/>
    <lineage>
        <taxon>Bacteria</taxon>
        <taxon>Bacillati</taxon>
        <taxon>Actinomycetota</taxon>
        <taxon>Actinomycetes</taxon>
        <taxon>Propionibacteriales</taxon>
        <taxon>Kribbellaceae</taxon>
        <taxon>Kribbella</taxon>
    </lineage>
</organism>
<feature type="transmembrane region" description="Helical" evidence="1">
    <location>
        <begin position="242"/>
        <end position="261"/>
    </location>
</feature>
<dbReference type="PROSITE" id="PS51257">
    <property type="entry name" value="PROKAR_LIPOPROTEIN"/>
    <property type="match status" value="1"/>
</dbReference>
<dbReference type="RefSeq" id="WP_344153200.1">
    <property type="nucleotide sequence ID" value="NZ_BAAANF010000013.1"/>
</dbReference>
<dbReference type="Proteomes" id="UP001500280">
    <property type="component" value="Unassembled WGS sequence"/>
</dbReference>